<keyword evidence="2" id="KW-1185">Reference proteome</keyword>
<dbReference type="RefSeq" id="WP_380889772.1">
    <property type="nucleotide sequence ID" value="NZ_JBHUDY010000001.1"/>
</dbReference>
<dbReference type="EMBL" id="JBHUDY010000001">
    <property type="protein sequence ID" value="MFD1612664.1"/>
    <property type="molecule type" value="Genomic_DNA"/>
</dbReference>
<name>A0ABW4I786_9SPHN</name>
<gene>
    <name evidence="1" type="ORF">ACFSCW_12710</name>
</gene>
<sequence length="156" mass="17225">MWNATGMDYERTGSRAKSLDASFSMTKKADKPQAQRKTVKSRFKQIASYVAPGERAAFESYATGLGLTMSALLNLLVRRELNLDRLAALEPTYLRDLPVAECQKVIAHLDTPTLNEQFAKHAARYSLAVASASAILIRAELEESWLGTAISLIMMT</sequence>
<dbReference type="Proteomes" id="UP001597115">
    <property type="component" value="Unassembled WGS sequence"/>
</dbReference>
<proteinExistence type="predicted"/>
<evidence type="ECO:0000313" key="1">
    <source>
        <dbReference type="EMBL" id="MFD1612664.1"/>
    </source>
</evidence>
<organism evidence="1 2">
    <name type="scientific">Sphingomonas tabacisoli</name>
    <dbReference type="NCBI Taxonomy" id="2249466"/>
    <lineage>
        <taxon>Bacteria</taxon>
        <taxon>Pseudomonadati</taxon>
        <taxon>Pseudomonadota</taxon>
        <taxon>Alphaproteobacteria</taxon>
        <taxon>Sphingomonadales</taxon>
        <taxon>Sphingomonadaceae</taxon>
        <taxon>Sphingomonas</taxon>
    </lineage>
</organism>
<protein>
    <submittedName>
        <fullName evidence="1">Uncharacterized protein</fullName>
    </submittedName>
</protein>
<accession>A0ABW4I786</accession>
<reference evidence="2" key="1">
    <citation type="journal article" date="2019" name="Int. J. Syst. Evol. Microbiol.">
        <title>The Global Catalogue of Microorganisms (GCM) 10K type strain sequencing project: providing services to taxonomists for standard genome sequencing and annotation.</title>
        <authorList>
            <consortium name="The Broad Institute Genomics Platform"/>
            <consortium name="The Broad Institute Genome Sequencing Center for Infectious Disease"/>
            <person name="Wu L."/>
            <person name="Ma J."/>
        </authorList>
    </citation>
    <scope>NUCLEOTIDE SEQUENCE [LARGE SCALE GENOMIC DNA]</scope>
    <source>
        <strain evidence="2">CGMCC 1.16275</strain>
    </source>
</reference>
<comment type="caution">
    <text evidence="1">The sequence shown here is derived from an EMBL/GenBank/DDBJ whole genome shotgun (WGS) entry which is preliminary data.</text>
</comment>
<evidence type="ECO:0000313" key="2">
    <source>
        <dbReference type="Proteomes" id="UP001597115"/>
    </source>
</evidence>